<dbReference type="GO" id="GO:0016709">
    <property type="term" value="F:oxidoreductase activity, acting on paired donors, with incorporation or reduction of molecular oxygen, NAD(P)H as one donor, and incorporation of one atom of oxygen"/>
    <property type="evidence" value="ECO:0007669"/>
    <property type="project" value="UniProtKB-ARBA"/>
</dbReference>
<dbReference type="InterPro" id="IPR036249">
    <property type="entry name" value="Thioredoxin-like_sf"/>
</dbReference>
<keyword evidence="4" id="KW-0560">Oxidoreductase</keyword>
<dbReference type="Gene3D" id="3.40.30.20">
    <property type="match status" value="1"/>
</dbReference>
<dbReference type="EMBL" id="KZ107859">
    <property type="protein sequence ID" value="OSS44044.1"/>
    <property type="molecule type" value="Genomic_DNA"/>
</dbReference>
<accession>A0A1Y2LJ75</accession>
<dbReference type="Gene3D" id="3.30.9.10">
    <property type="entry name" value="D-Amino Acid Oxidase, subunit A, domain 2"/>
    <property type="match status" value="1"/>
</dbReference>
<sequence length="753" mass="82753">MARNQPSFTWANGFQEPLSHSTQPSWADQQYYTDIDGTKAHYTIPQQDLRPTTSVGTAMGVEQLPGWPEIYDGTMGKKLKARNGEMNGNGTTNGFAGDKTSETSGREETKEKKAQENVDVLICGAGPFGLELAVCLARAGVSFRIIDKASAPTLTGRADGVQPRALEHLHSWGLVSEFTEEGPLLNSTVLFRNGVKLFHGFSSMCDSRYKGIHVITQGQIEKVYIRDLKRRGVLVERDIVVDNFKVNEKAEEGRDVHPVKAELQNIHTGQTERVHAKYLIGADGAASKTREMMRIPFDGVTTDCYWAIMDCQFKTDFPHILGFCIVISEEHGGVIVIPREDGYTRFYTQITGEKARQLSAARSSRRNASDVGATRIDDHGITADEVLEQLNKIMTPWKVEFASAMSWFAVWRVNERVARSFSTPDQRVHIGGDAAHVHSVLGAFGLNSSIYDAANLSWKLSLSVLGHARPEVLLPTYDSERRLFANRVIRASGAYLRFIGNMKQPLAQLRGLGNDLETHKEDLPILDGTTEADQSFVRSFFARNAHFLLGVESPIVESAICPSPSSSTDESPVARSTSLHNGVRIPNPRVCFSFSETGYLYDKMTGVARFHILLFASDLRGPVRTHLVEFAKAAFGAGGFYERYGGSERFNVLLVAKVLPDVSDALLKSGSELEMLRRAATVVYDDRAPDEDAHYWFGVNHARGCVVLGRPDLRVGVSAALNEGAGAVDGYLGGFLVGKVKDGYGGVGRVKTP</sequence>
<evidence type="ECO:0000256" key="1">
    <source>
        <dbReference type="ARBA" id="ARBA00007801"/>
    </source>
</evidence>
<organism evidence="8 9">
    <name type="scientific">Epicoccum nigrum</name>
    <name type="common">Soil fungus</name>
    <name type="synonym">Epicoccum purpurascens</name>
    <dbReference type="NCBI Taxonomy" id="105696"/>
    <lineage>
        <taxon>Eukaryota</taxon>
        <taxon>Fungi</taxon>
        <taxon>Dikarya</taxon>
        <taxon>Ascomycota</taxon>
        <taxon>Pezizomycotina</taxon>
        <taxon>Dothideomycetes</taxon>
        <taxon>Pleosporomycetidae</taxon>
        <taxon>Pleosporales</taxon>
        <taxon>Pleosporineae</taxon>
        <taxon>Didymellaceae</taxon>
        <taxon>Epicoccum</taxon>
    </lineage>
</organism>
<keyword evidence="2" id="KW-0285">Flavoprotein</keyword>
<dbReference type="SUPFAM" id="SSF52833">
    <property type="entry name" value="Thioredoxin-like"/>
    <property type="match status" value="1"/>
</dbReference>
<dbReference type="AlphaFoldDB" id="A0A1Y2LJ75"/>
<evidence type="ECO:0000256" key="3">
    <source>
        <dbReference type="ARBA" id="ARBA00022827"/>
    </source>
</evidence>
<dbReference type="Proteomes" id="UP000193240">
    <property type="component" value="Unassembled WGS sequence"/>
</dbReference>
<dbReference type="SUPFAM" id="SSF54373">
    <property type="entry name" value="FAD-linked reductases, C-terminal domain"/>
    <property type="match status" value="1"/>
</dbReference>
<keyword evidence="9" id="KW-1185">Reference proteome</keyword>
<dbReference type="InterPro" id="IPR036188">
    <property type="entry name" value="FAD/NAD-bd_sf"/>
</dbReference>
<name>A0A1Y2LJ75_EPING</name>
<evidence type="ECO:0000259" key="6">
    <source>
        <dbReference type="Pfam" id="PF01494"/>
    </source>
</evidence>
<dbReference type="PANTHER" id="PTHR43004:SF20">
    <property type="entry name" value="2-MONOOXYGENASE, PUTATIVE (AFU_ORTHOLOGUE AFUA_1G13660)-RELATED"/>
    <property type="match status" value="1"/>
</dbReference>
<evidence type="ECO:0000256" key="5">
    <source>
        <dbReference type="SAM" id="MobiDB-lite"/>
    </source>
</evidence>
<evidence type="ECO:0000259" key="7">
    <source>
        <dbReference type="Pfam" id="PF07976"/>
    </source>
</evidence>
<keyword evidence="3" id="KW-0274">FAD</keyword>
<dbReference type="SUPFAM" id="SSF51905">
    <property type="entry name" value="FAD/NAD(P)-binding domain"/>
    <property type="match status" value="1"/>
</dbReference>
<dbReference type="PRINTS" id="PR00420">
    <property type="entry name" value="RNGMNOXGNASE"/>
</dbReference>
<dbReference type="Pfam" id="PF01494">
    <property type="entry name" value="FAD_binding_3"/>
    <property type="match status" value="1"/>
</dbReference>
<evidence type="ECO:0000256" key="4">
    <source>
        <dbReference type="ARBA" id="ARBA00023002"/>
    </source>
</evidence>
<dbReference type="InterPro" id="IPR002938">
    <property type="entry name" value="FAD-bd"/>
</dbReference>
<dbReference type="InterPro" id="IPR038220">
    <property type="entry name" value="PHOX_C_sf"/>
</dbReference>
<feature type="region of interest" description="Disordered" evidence="5">
    <location>
        <begin position="81"/>
        <end position="112"/>
    </location>
</feature>
<dbReference type="Pfam" id="PF07976">
    <property type="entry name" value="Phe_hydrox_dim"/>
    <property type="match status" value="1"/>
</dbReference>
<reference evidence="8 9" key="1">
    <citation type="journal article" date="2017" name="Genome Announc.">
        <title>Genome sequence of the saprophytic ascomycete Epicoccum nigrum ICMP 19927 strain isolated from New Zealand.</title>
        <authorList>
            <person name="Fokin M."/>
            <person name="Fleetwood D."/>
            <person name="Weir B.S."/>
            <person name="Villas-Boas S.G."/>
        </authorList>
    </citation>
    <scope>NUCLEOTIDE SEQUENCE [LARGE SCALE GENOMIC DNA]</scope>
    <source>
        <strain evidence="8 9">ICMP 19927</strain>
    </source>
</reference>
<dbReference type="InterPro" id="IPR012941">
    <property type="entry name" value="Phe_hydrox_C_dim_dom"/>
</dbReference>
<dbReference type="InterPro" id="IPR050641">
    <property type="entry name" value="RIFMO-like"/>
</dbReference>
<dbReference type="STRING" id="105696.A0A1Y2LJ75"/>
<dbReference type="InParanoid" id="A0A1Y2LJ75"/>
<feature type="compositionally biased region" description="Low complexity" evidence="5">
    <location>
        <begin position="84"/>
        <end position="94"/>
    </location>
</feature>
<dbReference type="Gene3D" id="3.50.50.60">
    <property type="entry name" value="FAD/NAD(P)-binding domain"/>
    <property type="match status" value="1"/>
</dbReference>
<evidence type="ECO:0000313" key="8">
    <source>
        <dbReference type="EMBL" id="OSS44044.1"/>
    </source>
</evidence>
<feature type="region of interest" description="Disordered" evidence="5">
    <location>
        <begin position="1"/>
        <end position="25"/>
    </location>
</feature>
<comment type="similarity">
    <text evidence="1">Belongs to the PheA/TfdB FAD monooxygenase family.</text>
</comment>
<dbReference type="PANTHER" id="PTHR43004">
    <property type="entry name" value="TRK SYSTEM POTASSIUM UPTAKE PROTEIN"/>
    <property type="match status" value="1"/>
</dbReference>
<evidence type="ECO:0000256" key="2">
    <source>
        <dbReference type="ARBA" id="ARBA00022630"/>
    </source>
</evidence>
<proteinExistence type="inferred from homology"/>
<evidence type="ECO:0000313" key="9">
    <source>
        <dbReference type="Proteomes" id="UP000193240"/>
    </source>
</evidence>
<feature type="domain" description="FAD-binding" evidence="6">
    <location>
        <begin position="118"/>
        <end position="491"/>
    </location>
</feature>
<dbReference type="OMA" id="FKTDYPH"/>
<protein>
    <submittedName>
        <fullName evidence="8">Uncharacterized protein</fullName>
    </submittedName>
</protein>
<feature type="domain" description="Phenol hydroxylase-like C-terminal dimerisation" evidence="7">
    <location>
        <begin position="571"/>
        <end position="737"/>
    </location>
</feature>
<feature type="compositionally biased region" description="Basic and acidic residues" evidence="5">
    <location>
        <begin position="99"/>
        <end position="112"/>
    </location>
</feature>
<dbReference type="GO" id="GO:0071949">
    <property type="term" value="F:FAD binding"/>
    <property type="evidence" value="ECO:0007669"/>
    <property type="project" value="InterPro"/>
</dbReference>
<gene>
    <name evidence="8" type="ORF">B5807_11147</name>
</gene>